<feature type="domain" description="CxC2-like cysteine cluster KDZ transposase-associated" evidence="1">
    <location>
        <begin position="84"/>
        <end position="151"/>
    </location>
</feature>
<dbReference type="AlphaFoldDB" id="A0AAD6U0A0"/>
<evidence type="ECO:0000259" key="1">
    <source>
        <dbReference type="Pfam" id="PF18803"/>
    </source>
</evidence>
<name>A0AAD6U0A0_9AGAR</name>
<evidence type="ECO:0000313" key="2">
    <source>
        <dbReference type="EMBL" id="KAJ7085635.1"/>
    </source>
</evidence>
<evidence type="ECO:0000313" key="3">
    <source>
        <dbReference type="Proteomes" id="UP001222325"/>
    </source>
</evidence>
<organism evidence="2 3">
    <name type="scientific">Mycena belliarum</name>
    <dbReference type="NCBI Taxonomy" id="1033014"/>
    <lineage>
        <taxon>Eukaryota</taxon>
        <taxon>Fungi</taxon>
        <taxon>Dikarya</taxon>
        <taxon>Basidiomycota</taxon>
        <taxon>Agaricomycotina</taxon>
        <taxon>Agaricomycetes</taxon>
        <taxon>Agaricomycetidae</taxon>
        <taxon>Agaricales</taxon>
        <taxon>Marasmiineae</taxon>
        <taxon>Mycenaceae</taxon>
        <taxon>Mycena</taxon>
    </lineage>
</organism>
<reference evidence="2" key="1">
    <citation type="submission" date="2023-03" db="EMBL/GenBank/DDBJ databases">
        <title>Massive genome expansion in bonnet fungi (Mycena s.s.) driven by repeated elements and novel gene families across ecological guilds.</title>
        <authorList>
            <consortium name="Lawrence Berkeley National Laboratory"/>
            <person name="Harder C.B."/>
            <person name="Miyauchi S."/>
            <person name="Viragh M."/>
            <person name="Kuo A."/>
            <person name="Thoen E."/>
            <person name="Andreopoulos B."/>
            <person name="Lu D."/>
            <person name="Skrede I."/>
            <person name="Drula E."/>
            <person name="Henrissat B."/>
            <person name="Morin E."/>
            <person name="Kohler A."/>
            <person name="Barry K."/>
            <person name="LaButti K."/>
            <person name="Morin E."/>
            <person name="Salamov A."/>
            <person name="Lipzen A."/>
            <person name="Mereny Z."/>
            <person name="Hegedus B."/>
            <person name="Baldrian P."/>
            <person name="Stursova M."/>
            <person name="Weitz H."/>
            <person name="Taylor A."/>
            <person name="Grigoriev I.V."/>
            <person name="Nagy L.G."/>
            <person name="Martin F."/>
            <person name="Kauserud H."/>
        </authorList>
    </citation>
    <scope>NUCLEOTIDE SEQUENCE</scope>
    <source>
        <strain evidence="2">CBHHK173m</strain>
    </source>
</reference>
<dbReference type="InterPro" id="IPR041457">
    <property type="entry name" value="CxC2_KDZ-assoc"/>
</dbReference>
<keyword evidence="3" id="KW-1185">Reference proteome</keyword>
<comment type="caution">
    <text evidence="2">The sequence shown here is derived from an EMBL/GenBank/DDBJ whole genome shotgun (WGS) entry which is preliminary data.</text>
</comment>
<feature type="non-terminal residue" evidence="2">
    <location>
        <position position="151"/>
    </location>
</feature>
<sequence length="151" mass="16972">PLREWVLENRDEFLAELLRWEGRGDHRAYGVCPGCSMQRAEYRCRLCMTGGEMVCSACIVEHHKRTPLHVVEVWNGKSFQRQTLKDLGLRIQLGHWYQRDRACPVPEPAPGDAFVIVDNNGVHEVGLDFCGCGGGGSHTRQLLRAGLFPAT</sequence>
<protein>
    <recommendedName>
        <fullName evidence="1">CxC2-like cysteine cluster KDZ transposase-associated domain-containing protein</fullName>
    </recommendedName>
</protein>
<accession>A0AAD6U0A0</accession>
<feature type="non-terminal residue" evidence="2">
    <location>
        <position position="1"/>
    </location>
</feature>
<gene>
    <name evidence="2" type="ORF">B0H15DRAFT_760858</name>
</gene>
<dbReference type="EMBL" id="JARJCN010000033">
    <property type="protein sequence ID" value="KAJ7085635.1"/>
    <property type="molecule type" value="Genomic_DNA"/>
</dbReference>
<dbReference type="Pfam" id="PF18803">
    <property type="entry name" value="CxC2"/>
    <property type="match status" value="1"/>
</dbReference>
<proteinExistence type="predicted"/>
<dbReference type="Proteomes" id="UP001222325">
    <property type="component" value="Unassembled WGS sequence"/>
</dbReference>